<accession>A0A3N4J7C1</accession>
<feature type="domain" description="AAA-ATPase-like" evidence="1">
    <location>
        <begin position="46"/>
        <end position="295"/>
    </location>
</feature>
<reference evidence="2 3" key="1">
    <citation type="journal article" date="2018" name="Nat. Ecol. Evol.">
        <title>Pezizomycetes genomes reveal the molecular basis of ectomycorrhizal truffle lifestyle.</title>
        <authorList>
            <person name="Murat C."/>
            <person name="Payen T."/>
            <person name="Noel B."/>
            <person name="Kuo A."/>
            <person name="Morin E."/>
            <person name="Chen J."/>
            <person name="Kohler A."/>
            <person name="Krizsan K."/>
            <person name="Balestrini R."/>
            <person name="Da Silva C."/>
            <person name="Montanini B."/>
            <person name="Hainaut M."/>
            <person name="Levati E."/>
            <person name="Barry K.W."/>
            <person name="Belfiori B."/>
            <person name="Cichocki N."/>
            <person name="Clum A."/>
            <person name="Dockter R.B."/>
            <person name="Fauchery L."/>
            <person name="Guy J."/>
            <person name="Iotti M."/>
            <person name="Le Tacon F."/>
            <person name="Lindquist E.A."/>
            <person name="Lipzen A."/>
            <person name="Malagnac F."/>
            <person name="Mello A."/>
            <person name="Molinier V."/>
            <person name="Miyauchi S."/>
            <person name="Poulain J."/>
            <person name="Riccioni C."/>
            <person name="Rubini A."/>
            <person name="Sitrit Y."/>
            <person name="Splivallo R."/>
            <person name="Traeger S."/>
            <person name="Wang M."/>
            <person name="Zifcakova L."/>
            <person name="Wipf D."/>
            <person name="Zambonelli A."/>
            <person name="Paolocci F."/>
            <person name="Nowrousian M."/>
            <person name="Ottonello S."/>
            <person name="Baldrian P."/>
            <person name="Spatafora J.W."/>
            <person name="Henrissat B."/>
            <person name="Nagy L.G."/>
            <person name="Aury J.M."/>
            <person name="Wincker P."/>
            <person name="Grigoriev I.V."/>
            <person name="Bonfante P."/>
            <person name="Martin F.M."/>
        </authorList>
    </citation>
    <scope>NUCLEOTIDE SEQUENCE [LARGE SCALE GENOMIC DNA]</scope>
    <source>
        <strain evidence="2 3">120613-1</strain>
    </source>
</reference>
<organism evidence="2 3">
    <name type="scientific">Choiromyces venosus 120613-1</name>
    <dbReference type="NCBI Taxonomy" id="1336337"/>
    <lineage>
        <taxon>Eukaryota</taxon>
        <taxon>Fungi</taxon>
        <taxon>Dikarya</taxon>
        <taxon>Ascomycota</taxon>
        <taxon>Pezizomycotina</taxon>
        <taxon>Pezizomycetes</taxon>
        <taxon>Pezizales</taxon>
        <taxon>Tuberaceae</taxon>
        <taxon>Choiromyces</taxon>
    </lineage>
</organism>
<dbReference type="OrthoDB" id="3068380at2759"/>
<keyword evidence="3" id="KW-1185">Reference proteome</keyword>
<dbReference type="Proteomes" id="UP000276215">
    <property type="component" value="Unassembled WGS sequence"/>
</dbReference>
<evidence type="ECO:0000313" key="3">
    <source>
        <dbReference type="Proteomes" id="UP000276215"/>
    </source>
</evidence>
<dbReference type="PANTHER" id="PTHR34825:SF1">
    <property type="entry name" value="AAA-ATPASE-LIKE DOMAIN-CONTAINING PROTEIN"/>
    <property type="match status" value="1"/>
</dbReference>
<dbReference type="PANTHER" id="PTHR34825">
    <property type="entry name" value="CONSERVED PROTEIN, WITH A WEAK D-GALACTARATE DEHYDRATASE/ALTRONATE HYDROLASE DOMAIN"/>
    <property type="match status" value="1"/>
</dbReference>
<sequence>MCTTLLSKFSPPPHLLILHSQTSRIKLTSVYPRHASDTIEAFPTCSVSNFSKLRANKRFAYFDRTKYVFVLDSIDADVLLFLRPRRFGKSLTLSMLEHFHGVQHRAQYGELFKDLDVDKDVKENKVTPGQYLILKFDFAEVRRTRDLTKAAEELALNIIQSLKQFYRTYYLHLGSPPGQLISENINQRFAINSLANLVQLVNHTLREVKNGGDKKHPLANVKGGWHADHLKIYLLADEYDAFSNEYMDPHNSQPWAESDASSLVKAFWATVKDMVGLPYGIQKCFITGISPRSLTDNTSGGFNISVNMSFEEEVAGLCGLSRADVEEALERICQSKADVKQHLARLMKYANGYHFCNYRKSEPAVLTGEDFNIASPPNSEVSQRFLGICASSPRAVTHIQNALTHSPDQTTQYHLIPYSKLVQRFRLADLQSRDVGDGEEVAWHTLLLYFGAFTFDQENPSKFLTIPNRIAAARFGTTILRRFGLLDSMRDAVRFLALRGNILDPLSGYRKLMAARDIKSGEYAMTEWQHRDSFHIAILENPGLDPQVEYEVTKPGGGPGLVDLIVTSPSHCVVTEWKTVKIDFLDLGETLSWDEKAEALSQLGVNGVLELKFHRREKYKKGSIRDWIEKDVTAQLKSYVLSPEIRGLVGNREFHAHLVLVVGFRKILVWEMDENGDWIGQPVLA</sequence>
<protein>
    <recommendedName>
        <fullName evidence="1">AAA-ATPase-like domain-containing protein</fullName>
    </recommendedName>
</protein>
<proteinExistence type="predicted"/>
<dbReference type="EMBL" id="ML120475">
    <property type="protein sequence ID" value="RPA92350.1"/>
    <property type="molecule type" value="Genomic_DNA"/>
</dbReference>
<name>A0A3N4J7C1_9PEZI</name>
<dbReference type="AlphaFoldDB" id="A0A3N4J7C1"/>
<gene>
    <name evidence="2" type="ORF">L873DRAFT_1794313</name>
</gene>
<dbReference type="Pfam" id="PF09820">
    <property type="entry name" value="AAA-ATPase_like"/>
    <property type="match status" value="1"/>
</dbReference>
<evidence type="ECO:0000313" key="2">
    <source>
        <dbReference type="EMBL" id="RPA92350.1"/>
    </source>
</evidence>
<dbReference type="InterPro" id="IPR018631">
    <property type="entry name" value="AAA-ATPase-like_dom"/>
</dbReference>
<evidence type="ECO:0000259" key="1">
    <source>
        <dbReference type="Pfam" id="PF09820"/>
    </source>
</evidence>